<dbReference type="InterPro" id="IPR036263">
    <property type="entry name" value="Chorismate_II_sf"/>
</dbReference>
<evidence type="ECO:0000259" key="2">
    <source>
        <dbReference type="PROSITE" id="PS51168"/>
    </source>
</evidence>
<keyword evidence="1 3" id="KW-0413">Isomerase</keyword>
<dbReference type="PROSITE" id="PS51168">
    <property type="entry name" value="CHORISMATE_MUT_2"/>
    <property type="match status" value="1"/>
</dbReference>
<sequence>MTTIQEVRAEIEEIDREMIELIHRRVGLAEKVLESKQKEGMQINDTGQNHVVLDRAVDSATERNLDTSSVKEIFEILIRMNIERQHELSGEGNLP</sequence>
<dbReference type="OrthoDB" id="107004at2157"/>
<dbReference type="SMART" id="SM00830">
    <property type="entry name" value="CM_2"/>
    <property type="match status" value="1"/>
</dbReference>
<dbReference type="AlphaFoldDB" id="A0A7D5E9L3"/>
<dbReference type="InterPro" id="IPR051331">
    <property type="entry name" value="Chorismate_mutase-related"/>
</dbReference>
<dbReference type="EC" id="5.4.99.5" evidence="3"/>
<dbReference type="Pfam" id="PF01817">
    <property type="entry name" value="CM_2"/>
    <property type="match status" value="1"/>
</dbReference>
<feature type="domain" description="Chorismate mutase" evidence="2">
    <location>
        <begin position="1"/>
        <end position="89"/>
    </location>
</feature>
<dbReference type="GO" id="GO:0004106">
    <property type="term" value="F:chorismate mutase activity"/>
    <property type="evidence" value="ECO:0007669"/>
    <property type="project" value="UniProtKB-EC"/>
</dbReference>
<evidence type="ECO:0000313" key="3">
    <source>
        <dbReference type="EMBL" id="QLC51299.1"/>
    </source>
</evidence>
<dbReference type="Gene3D" id="1.20.59.10">
    <property type="entry name" value="Chorismate mutase"/>
    <property type="match status" value="1"/>
</dbReference>
<reference evidence="3 4" key="1">
    <citation type="submission" date="2020-06" db="EMBL/GenBank/DDBJ databases">
        <title>Methanolobus halotolerans sp. nov., isolated from a saline lake Tus in Siberia.</title>
        <authorList>
            <person name="Shen Y."/>
            <person name="Chen S.-C."/>
            <person name="Lai M.-C."/>
            <person name="Huang H.-H."/>
            <person name="Chiu H.-H."/>
            <person name="Tang S.-L."/>
            <person name="Rogozin D.Y."/>
            <person name="Degermendzhy A.G."/>
        </authorList>
    </citation>
    <scope>NUCLEOTIDE SEQUENCE [LARGE SCALE GENOMIC DNA]</scope>
    <source>
        <strain evidence="3 4">DSM 21339</strain>
    </source>
</reference>
<dbReference type="GeneID" id="55821776"/>
<dbReference type="GO" id="GO:0046417">
    <property type="term" value="P:chorismate metabolic process"/>
    <property type="evidence" value="ECO:0007669"/>
    <property type="project" value="InterPro"/>
</dbReference>
<dbReference type="Proteomes" id="UP000509594">
    <property type="component" value="Chromosome"/>
</dbReference>
<dbReference type="PANTHER" id="PTHR38041:SF1">
    <property type="entry name" value="CHORISMATE MUTASE"/>
    <property type="match status" value="1"/>
</dbReference>
<gene>
    <name evidence="3" type="ORF">HWN40_08835</name>
</gene>
<dbReference type="KEGG" id="mzi:HWN40_08835"/>
<evidence type="ECO:0000256" key="1">
    <source>
        <dbReference type="ARBA" id="ARBA00023235"/>
    </source>
</evidence>
<dbReference type="RefSeq" id="WP_176966353.1">
    <property type="nucleotide sequence ID" value="NZ_CP058215.1"/>
</dbReference>
<dbReference type="GO" id="GO:0009697">
    <property type="term" value="P:salicylic acid biosynthetic process"/>
    <property type="evidence" value="ECO:0007669"/>
    <property type="project" value="TreeGrafter"/>
</dbReference>
<keyword evidence="4" id="KW-1185">Reference proteome</keyword>
<dbReference type="InterPro" id="IPR036979">
    <property type="entry name" value="CM_dom_sf"/>
</dbReference>
<proteinExistence type="predicted"/>
<organism evidence="3 4">
    <name type="scientific">Methanolobus zinderi</name>
    <dbReference type="NCBI Taxonomy" id="536044"/>
    <lineage>
        <taxon>Archaea</taxon>
        <taxon>Methanobacteriati</taxon>
        <taxon>Methanobacteriota</taxon>
        <taxon>Stenosarchaea group</taxon>
        <taxon>Methanomicrobia</taxon>
        <taxon>Methanosarcinales</taxon>
        <taxon>Methanosarcinaceae</taxon>
        <taxon>Methanolobus</taxon>
    </lineage>
</organism>
<protein>
    <submittedName>
        <fullName evidence="3">Chorismate mutase</fullName>
        <ecNumber evidence="3">5.4.99.5</ecNumber>
    </submittedName>
</protein>
<dbReference type="EMBL" id="CP058215">
    <property type="protein sequence ID" value="QLC51299.1"/>
    <property type="molecule type" value="Genomic_DNA"/>
</dbReference>
<accession>A0A7D5E9L3</accession>
<dbReference type="NCBIfam" id="TIGR01791">
    <property type="entry name" value="CM_archaeal"/>
    <property type="match status" value="1"/>
</dbReference>
<dbReference type="SUPFAM" id="SSF48600">
    <property type="entry name" value="Chorismate mutase II"/>
    <property type="match status" value="1"/>
</dbReference>
<name>A0A7D5E9L3_9EURY</name>
<evidence type="ECO:0000313" key="4">
    <source>
        <dbReference type="Proteomes" id="UP000509594"/>
    </source>
</evidence>
<dbReference type="PANTHER" id="PTHR38041">
    <property type="entry name" value="CHORISMATE MUTASE"/>
    <property type="match status" value="1"/>
</dbReference>
<dbReference type="InterPro" id="IPR002701">
    <property type="entry name" value="CM_II_prokaryot"/>
</dbReference>
<dbReference type="InterPro" id="IPR010950">
    <property type="entry name" value="Chorismate_mutase_arc"/>
</dbReference>